<organism evidence="7 8">
    <name type="scientific">Coniochaeta pulveracea</name>
    <dbReference type="NCBI Taxonomy" id="177199"/>
    <lineage>
        <taxon>Eukaryota</taxon>
        <taxon>Fungi</taxon>
        <taxon>Dikarya</taxon>
        <taxon>Ascomycota</taxon>
        <taxon>Pezizomycotina</taxon>
        <taxon>Sordariomycetes</taxon>
        <taxon>Sordariomycetidae</taxon>
        <taxon>Coniochaetales</taxon>
        <taxon>Coniochaetaceae</taxon>
        <taxon>Coniochaeta</taxon>
    </lineage>
</organism>
<keyword evidence="6" id="KW-1133">Transmembrane helix</keyword>
<dbReference type="GO" id="GO:0050660">
    <property type="term" value="F:flavin adenine dinucleotide binding"/>
    <property type="evidence" value="ECO:0007669"/>
    <property type="project" value="InterPro"/>
</dbReference>
<protein>
    <recommendedName>
        <fullName evidence="9">FAD/NAD(P)-binding domain-containing protein</fullName>
    </recommendedName>
</protein>
<dbReference type="GO" id="GO:0050661">
    <property type="term" value="F:NADP binding"/>
    <property type="evidence" value="ECO:0007669"/>
    <property type="project" value="InterPro"/>
</dbReference>
<comment type="similarity">
    <text evidence="1">Belongs to the FMO family.</text>
</comment>
<dbReference type="PIRSF" id="PIRSF000332">
    <property type="entry name" value="FMO"/>
    <property type="match status" value="1"/>
</dbReference>
<dbReference type="EMBL" id="QVQW01000013">
    <property type="protein sequence ID" value="RKU46706.1"/>
    <property type="molecule type" value="Genomic_DNA"/>
</dbReference>
<dbReference type="Gene3D" id="3.50.50.60">
    <property type="entry name" value="FAD/NAD(P)-binding domain"/>
    <property type="match status" value="1"/>
</dbReference>
<dbReference type="InterPro" id="IPR050346">
    <property type="entry name" value="FMO-like"/>
</dbReference>
<dbReference type="PANTHER" id="PTHR23023">
    <property type="entry name" value="DIMETHYLANILINE MONOOXYGENASE"/>
    <property type="match status" value="1"/>
</dbReference>
<keyword evidence="2" id="KW-0285">Flavoprotein</keyword>
<feature type="transmembrane region" description="Helical" evidence="6">
    <location>
        <begin position="583"/>
        <end position="606"/>
    </location>
</feature>
<dbReference type="GO" id="GO:0004499">
    <property type="term" value="F:N,N-dimethylaniline monooxygenase activity"/>
    <property type="evidence" value="ECO:0007669"/>
    <property type="project" value="InterPro"/>
</dbReference>
<proteinExistence type="inferred from homology"/>
<keyword evidence="5" id="KW-0560">Oxidoreductase</keyword>
<dbReference type="PRINTS" id="PR00370">
    <property type="entry name" value="FMOXYGENASE"/>
</dbReference>
<dbReference type="SUPFAM" id="SSF51905">
    <property type="entry name" value="FAD/NAD(P)-binding domain"/>
    <property type="match status" value="1"/>
</dbReference>
<evidence type="ECO:0000256" key="6">
    <source>
        <dbReference type="SAM" id="Phobius"/>
    </source>
</evidence>
<evidence type="ECO:0000256" key="1">
    <source>
        <dbReference type="ARBA" id="ARBA00009183"/>
    </source>
</evidence>
<dbReference type="STRING" id="177199.A0A420YFK5"/>
<keyword evidence="8" id="KW-1185">Reference proteome</keyword>
<evidence type="ECO:0000313" key="8">
    <source>
        <dbReference type="Proteomes" id="UP000275385"/>
    </source>
</evidence>
<dbReference type="Proteomes" id="UP000275385">
    <property type="component" value="Unassembled WGS sequence"/>
</dbReference>
<dbReference type="AlphaFoldDB" id="A0A420YFK5"/>
<reference evidence="7 8" key="1">
    <citation type="submission" date="2018-08" db="EMBL/GenBank/DDBJ databases">
        <title>Draft genome of the lignicolous fungus Coniochaeta pulveracea.</title>
        <authorList>
            <person name="Borstlap C.J."/>
            <person name="De Witt R.N."/>
            <person name="Botha A."/>
            <person name="Volschenk H."/>
        </authorList>
    </citation>
    <scope>NUCLEOTIDE SEQUENCE [LARGE SCALE GENOMIC DNA]</scope>
    <source>
        <strain evidence="7 8">CAB683</strain>
    </source>
</reference>
<evidence type="ECO:0000256" key="4">
    <source>
        <dbReference type="ARBA" id="ARBA00022857"/>
    </source>
</evidence>
<evidence type="ECO:0000256" key="2">
    <source>
        <dbReference type="ARBA" id="ARBA00022630"/>
    </source>
</evidence>
<dbReference type="InterPro" id="IPR020946">
    <property type="entry name" value="Flavin_mOase-like"/>
</dbReference>
<dbReference type="InterPro" id="IPR036188">
    <property type="entry name" value="FAD/NAD-bd_sf"/>
</dbReference>
<evidence type="ECO:0000256" key="5">
    <source>
        <dbReference type="ARBA" id="ARBA00023002"/>
    </source>
</evidence>
<evidence type="ECO:0000313" key="7">
    <source>
        <dbReference type="EMBL" id="RKU46706.1"/>
    </source>
</evidence>
<dbReference type="OrthoDB" id="10254665at2759"/>
<accession>A0A420YFK5</accession>
<evidence type="ECO:0000256" key="3">
    <source>
        <dbReference type="ARBA" id="ARBA00022827"/>
    </source>
</evidence>
<keyword evidence="6" id="KW-0472">Membrane</keyword>
<gene>
    <name evidence="7" type="ORF">DL546_008992</name>
</gene>
<keyword evidence="3" id="KW-0274">FAD</keyword>
<dbReference type="Pfam" id="PF00743">
    <property type="entry name" value="FMO-like"/>
    <property type="match status" value="2"/>
</dbReference>
<name>A0A420YFK5_9PEZI</name>
<evidence type="ECO:0008006" key="9">
    <source>
        <dbReference type="Google" id="ProtNLM"/>
    </source>
</evidence>
<sequence length="641" mass="72122">MRVAVIGAGPSGLVTLKYLTTAHQFLGIEPIEAKLFENEAHIGGTFYARVYEDAELVSSKQLTTFSDWRPTDDDPDFLSAERYVEYLEGYCTHFKLWPHINLSSKVTSVSRRAGGGHVVVYQREGADEEPWECDAIAVCSGLHVVPNIPEIPGIERVPKWFHSSEFKKREEFGVDKTVLVLGSGETGADMAYLAITAPTKQVVLCHRKGFHFAPKRNPTPIWLPKIRKPKPRKTLPVPVDSSRASLFDTAYIHPWLRKSNLLWTYYNWYVKAILWITTGTTHGLDQWVGGITHGLEDADKIFFNKSNKAGPYVSAPYRPKEPSLLEKIRSTIIAIPPIDTGGRQIDLAPWPERIDENGIVHFRDNKRIEYERMKDANIKPDIIVFATGYKQEFPFLNNNNNATGKGDAKPYPTASDADVREIWRRDDPTVGFFGFIRPSLGAIPPLSELQAQLWVLNLTAPHKIPRPLLPDDEPHYRLLHPPGSRVQYGVDHESYIYQLALDMDSAPGALEIVKLGLQAGGNRIWRLPLTWALGANFNTKFRLRGPWKWDGAVDVLADELWQTVARRGWFFGHFSLSALPMMIFGPISLMFWIFATIYEMIFGGYATPKLQAKMVNGINGHANGTLNGVNGKANEKADGHQ</sequence>
<keyword evidence="4" id="KW-0521">NADP</keyword>
<keyword evidence="6" id="KW-0812">Transmembrane</keyword>
<dbReference type="InterPro" id="IPR000960">
    <property type="entry name" value="Flavin_mOase"/>
</dbReference>
<comment type="caution">
    <text evidence="7">The sequence shown here is derived from an EMBL/GenBank/DDBJ whole genome shotgun (WGS) entry which is preliminary data.</text>
</comment>